<proteinExistence type="predicted"/>
<protein>
    <submittedName>
        <fullName evidence="1">Uncharacterized protein</fullName>
    </submittedName>
</protein>
<dbReference type="InterPro" id="IPR021920">
    <property type="entry name" value="DUF3531"/>
</dbReference>
<accession>M8C8L3</accession>
<dbReference type="PANTHER" id="PTHR46737">
    <property type="entry name" value="OS02G0827600 PROTEIN"/>
    <property type="match status" value="1"/>
</dbReference>
<reference evidence="1" key="1">
    <citation type="submission" date="2015-06" db="UniProtKB">
        <authorList>
            <consortium name="EnsemblPlants"/>
        </authorList>
    </citation>
    <scope>IDENTIFICATION</scope>
</reference>
<dbReference type="EnsemblPlants" id="EMT23367">
    <property type="protein sequence ID" value="EMT23367"/>
    <property type="gene ID" value="F775_00554"/>
</dbReference>
<dbReference type="PANTHER" id="PTHR46737:SF3">
    <property type="entry name" value="OXIDOREDUCTASE_TRANSITION METAL ION-BINDING PROTEIN (DUF3531)"/>
    <property type="match status" value="1"/>
</dbReference>
<dbReference type="AlphaFoldDB" id="M8C8L3"/>
<evidence type="ECO:0000313" key="1">
    <source>
        <dbReference type="EnsemblPlants" id="EMT23367"/>
    </source>
</evidence>
<sequence>MKKSRVHIWIASPCTPDRRYVILAICIAFRSSFPYKLDQSPFEMRSFSGGAPPFGCKKKKENMHTHHPDRRRKTLVPLDHIKMTPTEKKISHGLKRRTTHGAAVVQLRSSRIEGSKHSTRNVTLSSTTPSGRFDFSNSYIWFEFYNALLPKDVKLICDTLRSWHILGRLGGCNSMNMQLSQLSLDCKRPTYDALEAANAAPTSFYNIGDLEIQENLARVWCGFFL</sequence>
<name>M8C8L3_AEGTA</name>
<dbReference type="Pfam" id="PF12049">
    <property type="entry name" value="DUF3531"/>
    <property type="match status" value="1"/>
</dbReference>
<organism evidence="1">
    <name type="scientific">Aegilops tauschii</name>
    <name type="common">Tausch's goatgrass</name>
    <name type="synonym">Aegilops squarrosa</name>
    <dbReference type="NCBI Taxonomy" id="37682"/>
    <lineage>
        <taxon>Eukaryota</taxon>
        <taxon>Viridiplantae</taxon>
        <taxon>Streptophyta</taxon>
        <taxon>Embryophyta</taxon>
        <taxon>Tracheophyta</taxon>
        <taxon>Spermatophyta</taxon>
        <taxon>Magnoliopsida</taxon>
        <taxon>Liliopsida</taxon>
        <taxon>Poales</taxon>
        <taxon>Poaceae</taxon>
        <taxon>BOP clade</taxon>
        <taxon>Pooideae</taxon>
        <taxon>Triticodae</taxon>
        <taxon>Triticeae</taxon>
        <taxon>Triticinae</taxon>
        <taxon>Aegilops</taxon>
    </lineage>
</organism>